<feature type="region of interest" description="Disordered" evidence="1">
    <location>
        <begin position="58"/>
        <end position="106"/>
    </location>
</feature>
<evidence type="ECO:0000313" key="4">
    <source>
        <dbReference type="Proteomes" id="UP001642520"/>
    </source>
</evidence>
<feature type="compositionally biased region" description="Low complexity" evidence="1">
    <location>
        <begin position="85"/>
        <end position="106"/>
    </location>
</feature>
<name>A0ABP1NGE2_XYLVO</name>
<evidence type="ECO:0000313" key="3">
    <source>
        <dbReference type="EMBL" id="CAL7938984.1"/>
    </source>
</evidence>
<feature type="compositionally biased region" description="Polar residues" evidence="1">
    <location>
        <begin position="70"/>
        <end position="79"/>
    </location>
</feature>
<keyword evidence="4" id="KW-1185">Reference proteome</keyword>
<protein>
    <submittedName>
        <fullName evidence="3">Uncharacterized protein</fullName>
    </submittedName>
</protein>
<gene>
    <name evidence="3" type="ORF">XYLVIOL_LOCUS3608</name>
</gene>
<organism evidence="3 4">
    <name type="scientific">Xylocopa violacea</name>
    <name type="common">Violet carpenter bee</name>
    <name type="synonym">Apis violacea</name>
    <dbReference type="NCBI Taxonomy" id="135666"/>
    <lineage>
        <taxon>Eukaryota</taxon>
        <taxon>Metazoa</taxon>
        <taxon>Ecdysozoa</taxon>
        <taxon>Arthropoda</taxon>
        <taxon>Hexapoda</taxon>
        <taxon>Insecta</taxon>
        <taxon>Pterygota</taxon>
        <taxon>Neoptera</taxon>
        <taxon>Endopterygota</taxon>
        <taxon>Hymenoptera</taxon>
        <taxon>Apocrita</taxon>
        <taxon>Aculeata</taxon>
        <taxon>Apoidea</taxon>
        <taxon>Anthophila</taxon>
        <taxon>Apidae</taxon>
        <taxon>Xylocopa</taxon>
        <taxon>Xylocopa</taxon>
    </lineage>
</organism>
<evidence type="ECO:0000256" key="1">
    <source>
        <dbReference type="SAM" id="MobiDB-lite"/>
    </source>
</evidence>
<accession>A0ABP1NGE2</accession>
<reference evidence="3 4" key="1">
    <citation type="submission" date="2024-08" db="EMBL/GenBank/DDBJ databases">
        <authorList>
            <person name="Will J Nash"/>
            <person name="Angela Man"/>
            <person name="Seanna McTaggart"/>
            <person name="Kendall Baker"/>
            <person name="Tom Barker"/>
            <person name="Leah Catchpole"/>
            <person name="Alex Durrant"/>
            <person name="Karim Gharbi"/>
            <person name="Naomi Irish"/>
            <person name="Gemy Kaithakottil"/>
            <person name="Debby Ku"/>
            <person name="Aaliyah Providence"/>
            <person name="Felix Shaw"/>
            <person name="David Swarbreck"/>
            <person name="Chris Watkins"/>
            <person name="Ann M. McCartney"/>
            <person name="Giulio Formenti"/>
            <person name="Alice Mouton"/>
            <person name="Noel Vella"/>
            <person name="Bjorn M von Reumont"/>
            <person name="Adriana Vella"/>
            <person name="Wilfried Haerty"/>
        </authorList>
    </citation>
    <scope>NUCLEOTIDE SEQUENCE [LARGE SCALE GENOMIC DNA]</scope>
</reference>
<sequence>MAKIISLSAVILGCILLARAEPQANSYSIGGENNGFEYNSNIIGGAYMAGKEGHRESTDFYGGGSGGHALTNSRSQGNLEESLRSNSYSGFSPSSSHSATFSSYSTGGRENLASSPYFVNNAAQSNYDSYATTNSNGDSTFDSYTQGSDQVESDFGSIATSKHTKPSYMRYSDNLPGASSTGSYPELGTEGSSFRGEYPTDSFRSHASHGAGYMDSADQTFNREASNLFNSPSSDYSYVKSKDATFGTGGGHKYTSDMYSPHPETRYVRGNHGSMVRDYPSSTFLSNSGSGPYSGIRGTPGAYSSGKFNKYNKYTNDYTPSGGLNYLSKEQQDIDYLLSNYGKGSGKLIAVKEGRPSSYNSQPYLSGPGPSYLSKLIGDYKSKPSFASSYPSSPPGYPSSLHSSYSGNSYAEAPLLRRYRSSIYVPRHPSTHSGYY</sequence>
<proteinExistence type="predicted"/>
<keyword evidence="2" id="KW-0732">Signal</keyword>
<dbReference type="Proteomes" id="UP001642520">
    <property type="component" value="Unassembled WGS sequence"/>
</dbReference>
<dbReference type="EMBL" id="CAXAJV020001289">
    <property type="protein sequence ID" value="CAL7938984.1"/>
    <property type="molecule type" value="Genomic_DNA"/>
</dbReference>
<evidence type="ECO:0000256" key="2">
    <source>
        <dbReference type="SAM" id="SignalP"/>
    </source>
</evidence>
<feature type="signal peptide" evidence="2">
    <location>
        <begin position="1"/>
        <end position="20"/>
    </location>
</feature>
<comment type="caution">
    <text evidence="3">The sequence shown here is derived from an EMBL/GenBank/DDBJ whole genome shotgun (WGS) entry which is preliminary data.</text>
</comment>
<feature type="chain" id="PRO_5045554914" evidence="2">
    <location>
        <begin position="21"/>
        <end position="436"/>
    </location>
</feature>